<feature type="domain" description="PHD-type" evidence="9">
    <location>
        <begin position="214"/>
        <end position="272"/>
    </location>
</feature>
<dbReference type="GO" id="GO:0000981">
    <property type="term" value="F:DNA-binding transcription factor activity, RNA polymerase II-specific"/>
    <property type="evidence" value="ECO:0007669"/>
    <property type="project" value="TreeGrafter"/>
</dbReference>
<evidence type="ECO:0000256" key="3">
    <source>
        <dbReference type="ARBA" id="ARBA00022737"/>
    </source>
</evidence>
<evidence type="ECO:0000313" key="11">
    <source>
        <dbReference type="EMBL" id="KAG8188216.1"/>
    </source>
</evidence>
<dbReference type="GO" id="GO:0005634">
    <property type="term" value="C:nucleus"/>
    <property type="evidence" value="ECO:0007669"/>
    <property type="project" value="InterPro"/>
</dbReference>
<accession>A0AAV6UXK9</accession>
<dbReference type="Proteomes" id="UP000827092">
    <property type="component" value="Unassembled WGS sequence"/>
</dbReference>
<dbReference type="InterPro" id="IPR000967">
    <property type="entry name" value="Znf_NFX1"/>
</dbReference>
<proteinExistence type="inferred from homology"/>
<evidence type="ECO:0000256" key="1">
    <source>
        <dbReference type="ARBA" id="ARBA00007269"/>
    </source>
</evidence>
<evidence type="ECO:0000313" key="12">
    <source>
        <dbReference type="Proteomes" id="UP000827092"/>
    </source>
</evidence>
<dbReference type="PROSITE" id="PS50016">
    <property type="entry name" value="ZF_PHD_2"/>
    <property type="match status" value="1"/>
</dbReference>
<dbReference type="GO" id="GO:0008270">
    <property type="term" value="F:zinc ion binding"/>
    <property type="evidence" value="ECO:0007669"/>
    <property type="project" value="UniProtKB-KW"/>
</dbReference>
<keyword evidence="12" id="KW-1185">Reference proteome</keyword>
<dbReference type="SMART" id="SM00438">
    <property type="entry name" value="ZnF_NFX"/>
    <property type="match status" value="10"/>
</dbReference>
<organism evidence="11 12">
    <name type="scientific">Oedothorax gibbosus</name>
    <dbReference type="NCBI Taxonomy" id="931172"/>
    <lineage>
        <taxon>Eukaryota</taxon>
        <taxon>Metazoa</taxon>
        <taxon>Ecdysozoa</taxon>
        <taxon>Arthropoda</taxon>
        <taxon>Chelicerata</taxon>
        <taxon>Arachnida</taxon>
        <taxon>Araneae</taxon>
        <taxon>Araneomorphae</taxon>
        <taxon>Entelegynae</taxon>
        <taxon>Araneoidea</taxon>
        <taxon>Linyphiidae</taxon>
        <taxon>Erigoninae</taxon>
        <taxon>Oedothorax</taxon>
    </lineage>
</organism>
<feature type="domain" description="RING-type" evidence="10">
    <location>
        <begin position="217"/>
        <end position="270"/>
    </location>
</feature>
<dbReference type="InterPro" id="IPR019787">
    <property type="entry name" value="Znf_PHD-finger"/>
</dbReference>
<evidence type="ECO:0000256" key="2">
    <source>
        <dbReference type="ARBA" id="ARBA00022723"/>
    </source>
</evidence>
<evidence type="ECO:0000259" key="10">
    <source>
        <dbReference type="PROSITE" id="PS50089"/>
    </source>
</evidence>
<dbReference type="CDD" id="cd16697">
    <property type="entry name" value="RING-CH-C4HC3_NFXL1"/>
    <property type="match status" value="1"/>
</dbReference>
<feature type="transmembrane region" description="Helical" evidence="8">
    <location>
        <begin position="936"/>
        <end position="957"/>
    </location>
</feature>
<dbReference type="GO" id="GO:0000977">
    <property type="term" value="F:RNA polymerase II transcription regulatory region sequence-specific DNA binding"/>
    <property type="evidence" value="ECO:0007669"/>
    <property type="project" value="TreeGrafter"/>
</dbReference>
<keyword evidence="7" id="KW-0175">Coiled coil</keyword>
<evidence type="ECO:0000256" key="5">
    <source>
        <dbReference type="ARBA" id="ARBA00022833"/>
    </source>
</evidence>
<comment type="similarity">
    <text evidence="1">Belongs to the NFX1 family.</text>
</comment>
<evidence type="ECO:0000256" key="7">
    <source>
        <dbReference type="SAM" id="Coils"/>
    </source>
</evidence>
<evidence type="ECO:0000259" key="9">
    <source>
        <dbReference type="PROSITE" id="PS50016"/>
    </source>
</evidence>
<dbReference type="PROSITE" id="PS50089">
    <property type="entry name" value="ZF_RING_2"/>
    <property type="match status" value="1"/>
</dbReference>
<feature type="coiled-coil region" evidence="7">
    <location>
        <begin position="882"/>
        <end position="913"/>
    </location>
</feature>
<keyword evidence="4 6" id="KW-0863">Zinc-finger</keyword>
<name>A0AAV6UXK9_9ARAC</name>
<evidence type="ECO:0000256" key="4">
    <source>
        <dbReference type="ARBA" id="ARBA00022771"/>
    </source>
</evidence>
<sequence length="958" mass="105257">MIRLSSPKQIGCKRETALTRKNNLSPNDGECWAIGEPFLLNGDITFFASNDTHILSVSWAYLDSLVHNNLSLMPKEVHESAKRNKMDKSVAAQRVILPIYKQHLFPKSDAFILSNYFVCKGNLTEMNRSKTTKGSRPKGPEAAVSQSQRFQEACEAMKKNAARFMEAELSSDSSEEEIDEAEVVKKTLSNYAEDESQNLRKIREVLQDVLTSGALVCLICIEAVKRNDKVWSCGECFCMFHLQCIQMWAKDSMHRLDDKQDIHWRCPKCRCAYAPSLRPSSYVCFCGKVQDPPSSQWGVPHACEGRCDRRLKPDCGHTCVLLCHPGPCPPCPQTVLAGCCCGKGAQVSRRCSHREWCCGKPCGKELACGTHACQEACHSGACPPCQKQSLQRCACGSTSLLRPCQESAFQCGRVCAKPLHCGHHTCQLVCHAGPCPDCPDSGLRTCPCGKKTEVRPCTERVDPCGDTCGKELECGIHGCGRRCHVGPCEQCLQMRLVKCRCGAREKQVACGRELCCDTKCRNRRDCGRHNCSRKCCVGNCPPCELPCGRTLNCGKHKCTSLCHSGPCYPCHEMAEVACNCGLTKISVPCGRKKTALPPRCTSDCKLPPECHHPSRHRHKCHFGRCPPCRLTCGKFLPPCAHTCPARCHSAVLTKVDTKEKKAGPWDLKNSSRMELVCKPCPPCMVPVPVTCTGGHETAPLPCSGAVSTSCGRPCGRSLPCTNHTCTLQCHPVKDPADPVKVDDSCASCREPCGIPRPPGCPHPCSLPCHPAGRCRKCREHLRMRCHCGLGAIHNSCGDWTAMDAQGQKEALSCKNRCPKEMPCGHRCPLTCHPGACAPQSDCKKKVAQRCPCKRRKREVPCNTLTQERGSLECDAECSAALLAQRKAEREEALRREQAAKEEQAREVEAFLKKAEGKKRRRRDRGPTEEEAGWGRALWAAAITVGALAVAGAVYLTLT</sequence>
<dbReference type="PANTHER" id="PTHR12360">
    <property type="entry name" value="NUCLEAR TRANSCRIPTION FACTOR, X-BOX BINDING 1 NFX1"/>
    <property type="match status" value="1"/>
</dbReference>
<dbReference type="EMBL" id="JAFNEN010000246">
    <property type="protein sequence ID" value="KAG8188216.1"/>
    <property type="molecule type" value="Genomic_DNA"/>
</dbReference>
<dbReference type="Pfam" id="PF01422">
    <property type="entry name" value="zf-NF-X1"/>
    <property type="match status" value="10"/>
</dbReference>
<dbReference type="InterPro" id="IPR034078">
    <property type="entry name" value="NFX1_fam"/>
</dbReference>
<dbReference type="AlphaFoldDB" id="A0AAV6UXK9"/>
<dbReference type="PANTHER" id="PTHR12360:SF1">
    <property type="entry name" value="NF-X1-TYPE ZINC FINGER PROTEIN NFXL1"/>
    <property type="match status" value="1"/>
</dbReference>
<comment type="caution">
    <text evidence="11">The sequence shown here is derived from an EMBL/GenBank/DDBJ whole genome shotgun (WGS) entry which is preliminary data.</text>
</comment>
<dbReference type="InterPro" id="IPR001841">
    <property type="entry name" value="Znf_RING"/>
</dbReference>
<keyword evidence="8" id="KW-1133">Transmembrane helix</keyword>
<reference evidence="11 12" key="1">
    <citation type="journal article" date="2022" name="Nat. Ecol. Evol.">
        <title>A masculinizing supergene underlies an exaggerated male reproductive morph in a spider.</title>
        <authorList>
            <person name="Hendrickx F."/>
            <person name="De Corte Z."/>
            <person name="Sonet G."/>
            <person name="Van Belleghem S.M."/>
            <person name="Kostlbacher S."/>
            <person name="Vangestel C."/>
        </authorList>
    </citation>
    <scope>NUCLEOTIDE SEQUENCE [LARGE SCALE GENOMIC DNA]</scope>
    <source>
        <strain evidence="11">W744_W776</strain>
    </source>
</reference>
<evidence type="ECO:0000256" key="6">
    <source>
        <dbReference type="PROSITE-ProRule" id="PRU00175"/>
    </source>
</evidence>
<keyword evidence="5" id="KW-0862">Zinc</keyword>
<keyword evidence="8" id="KW-0472">Membrane</keyword>
<evidence type="ECO:0008006" key="13">
    <source>
        <dbReference type="Google" id="ProtNLM"/>
    </source>
</evidence>
<protein>
    <recommendedName>
        <fullName evidence="13">NF-X1-type zinc finger protein NFXL1</fullName>
    </recommendedName>
</protein>
<keyword evidence="8" id="KW-0812">Transmembrane</keyword>
<gene>
    <name evidence="11" type="ORF">JTE90_021237</name>
</gene>
<evidence type="ECO:0000256" key="8">
    <source>
        <dbReference type="SAM" id="Phobius"/>
    </source>
</evidence>
<keyword evidence="3" id="KW-0677">Repeat</keyword>
<dbReference type="CDD" id="cd06008">
    <property type="entry name" value="NF-X1-zinc-finger"/>
    <property type="match status" value="6"/>
</dbReference>
<keyword evidence="2" id="KW-0479">Metal-binding</keyword>